<dbReference type="GO" id="GO:0005789">
    <property type="term" value="C:endoplasmic reticulum membrane"/>
    <property type="evidence" value="ECO:0007669"/>
    <property type="project" value="TreeGrafter"/>
</dbReference>
<dbReference type="GO" id="GO:0006888">
    <property type="term" value="P:endoplasmic reticulum to Golgi vesicle-mediated transport"/>
    <property type="evidence" value="ECO:0007669"/>
    <property type="project" value="TreeGrafter"/>
</dbReference>
<dbReference type="Pfam" id="PF07970">
    <property type="entry name" value="COPIIcoated_ERV"/>
    <property type="match status" value="1"/>
</dbReference>
<keyword evidence="6 8" id="KW-0472">Membrane</keyword>
<keyword evidence="4 8" id="KW-0812">Transmembrane</keyword>
<dbReference type="Proteomes" id="UP000094527">
    <property type="component" value="Unassembled WGS sequence"/>
</dbReference>
<proteinExistence type="inferred from homology"/>
<keyword evidence="12" id="KW-1185">Reference proteome</keyword>
<comment type="similarity">
    <text evidence="3">Belongs to the ERGIC family.</text>
</comment>
<reference evidence="11 12" key="1">
    <citation type="journal article" date="2016" name="Genome Biol. Evol.">
        <title>Gene Family Evolution Reflects Adaptation to Soil Environmental Stressors in the Genome of the Collembolan Orchesella cincta.</title>
        <authorList>
            <person name="Faddeeva-Vakhrusheva A."/>
            <person name="Derks M.F."/>
            <person name="Anvar S.Y."/>
            <person name="Agamennone V."/>
            <person name="Suring W."/>
            <person name="Smit S."/>
            <person name="van Straalen N.M."/>
            <person name="Roelofs D."/>
        </authorList>
    </citation>
    <scope>NUCLEOTIDE SEQUENCE [LARGE SCALE GENOMIC DNA]</scope>
    <source>
        <tissue evidence="11">Mixed pool</tissue>
    </source>
</reference>
<dbReference type="InterPro" id="IPR039542">
    <property type="entry name" value="Erv_N"/>
</dbReference>
<dbReference type="GO" id="GO:0030134">
    <property type="term" value="C:COPII-coated ER to Golgi transport vesicle"/>
    <property type="evidence" value="ECO:0007669"/>
    <property type="project" value="TreeGrafter"/>
</dbReference>
<evidence type="ECO:0000256" key="6">
    <source>
        <dbReference type="ARBA" id="ARBA00023136"/>
    </source>
</evidence>
<dbReference type="STRING" id="48709.A0A1D2MHG9"/>
<organism evidence="11 12">
    <name type="scientific">Orchesella cincta</name>
    <name type="common">Springtail</name>
    <name type="synonym">Podura cincta</name>
    <dbReference type="NCBI Taxonomy" id="48709"/>
    <lineage>
        <taxon>Eukaryota</taxon>
        <taxon>Metazoa</taxon>
        <taxon>Ecdysozoa</taxon>
        <taxon>Arthropoda</taxon>
        <taxon>Hexapoda</taxon>
        <taxon>Collembola</taxon>
        <taxon>Entomobryomorpha</taxon>
        <taxon>Entomobryoidea</taxon>
        <taxon>Orchesellidae</taxon>
        <taxon>Orchesellinae</taxon>
        <taxon>Orchesella</taxon>
    </lineage>
</organism>
<dbReference type="Pfam" id="PF13850">
    <property type="entry name" value="ERGIC_N"/>
    <property type="match status" value="1"/>
</dbReference>
<dbReference type="OrthoDB" id="270930at2759"/>
<dbReference type="GO" id="GO:0000139">
    <property type="term" value="C:Golgi membrane"/>
    <property type="evidence" value="ECO:0007669"/>
    <property type="project" value="TreeGrafter"/>
</dbReference>
<evidence type="ECO:0000256" key="2">
    <source>
        <dbReference type="ARBA" id="ARBA00004457"/>
    </source>
</evidence>
<feature type="transmembrane region" description="Helical" evidence="8">
    <location>
        <begin position="25"/>
        <end position="44"/>
    </location>
</feature>
<evidence type="ECO:0000259" key="10">
    <source>
        <dbReference type="Pfam" id="PF13850"/>
    </source>
</evidence>
<evidence type="ECO:0000256" key="3">
    <source>
        <dbReference type="ARBA" id="ARBA00005648"/>
    </source>
</evidence>
<comment type="caution">
    <text evidence="11">The sequence shown here is derived from an EMBL/GenBank/DDBJ whole genome shotgun (WGS) entry which is preliminary data.</text>
</comment>
<dbReference type="GO" id="GO:0033116">
    <property type="term" value="C:endoplasmic reticulum-Golgi intermediate compartment membrane"/>
    <property type="evidence" value="ECO:0007669"/>
    <property type="project" value="UniProtKB-SubCell"/>
</dbReference>
<protein>
    <recommendedName>
        <fullName evidence="7">Endoplasmic reticulum-Golgi intermediate compartment protein 3</fullName>
    </recommendedName>
</protein>
<dbReference type="InterPro" id="IPR012936">
    <property type="entry name" value="Erv_C"/>
</dbReference>
<gene>
    <name evidence="11" type="ORF">Ocin01_14223</name>
</gene>
<evidence type="ECO:0000313" key="11">
    <source>
        <dbReference type="EMBL" id="ODM92458.1"/>
    </source>
</evidence>
<evidence type="ECO:0000259" key="9">
    <source>
        <dbReference type="Pfam" id="PF07970"/>
    </source>
</evidence>
<name>A0A1D2MHG9_ORCCI</name>
<dbReference type="PANTHER" id="PTHR10984">
    <property type="entry name" value="ENDOPLASMIC RETICULUM-GOLGI INTERMEDIATE COMPARTMENT PROTEIN"/>
    <property type="match status" value="1"/>
</dbReference>
<dbReference type="AlphaFoldDB" id="A0A1D2MHG9"/>
<dbReference type="GO" id="GO:0006890">
    <property type="term" value="P:retrograde vesicle-mediated transport, Golgi to endoplasmic reticulum"/>
    <property type="evidence" value="ECO:0007669"/>
    <property type="project" value="TreeGrafter"/>
</dbReference>
<evidence type="ECO:0000256" key="7">
    <source>
        <dbReference type="ARBA" id="ARBA00040493"/>
    </source>
</evidence>
<keyword evidence="5 8" id="KW-1133">Transmembrane helix</keyword>
<dbReference type="OMA" id="QRHEGCR"/>
<evidence type="ECO:0000256" key="5">
    <source>
        <dbReference type="ARBA" id="ARBA00022989"/>
    </source>
</evidence>
<evidence type="ECO:0000256" key="4">
    <source>
        <dbReference type="ARBA" id="ARBA00022692"/>
    </source>
</evidence>
<evidence type="ECO:0000313" key="12">
    <source>
        <dbReference type="Proteomes" id="UP000094527"/>
    </source>
</evidence>
<evidence type="ECO:0000256" key="8">
    <source>
        <dbReference type="SAM" id="Phobius"/>
    </source>
</evidence>
<dbReference type="EMBL" id="LJIJ01001222">
    <property type="protein sequence ID" value="ODM92458.1"/>
    <property type="molecule type" value="Genomic_DNA"/>
</dbReference>
<evidence type="ECO:0000256" key="1">
    <source>
        <dbReference type="ARBA" id="ARBA00004257"/>
    </source>
</evidence>
<accession>A0A1D2MHG9</accession>
<dbReference type="PANTHER" id="PTHR10984:SF25">
    <property type="entry name" value="ENDOPLASMIC RETICULUM-GOLGI INTERMEDIATE COMPARTMENT PROTEIN 3"/>
    <property type="match status" value="1"/>
</dbReference>
<dbReference type="InterPro" id="IPR045888">
    <property type="entry name" value="Erv"/>
</dbReference>
<feature type="domain" description="Endoplasmic reticulum vesicle transporter N-terminal" evidence="10">
    <location>
        <begin position="8"/>
        <end position="97"/>
    </location>
</feature>
<sequence>MSTVWEKLKELDAYPKPLEDFRIKTFQGGAVTILSTVIMLALFISELSDYLTPNLTEELFVDTSRSNKLRINLDIEFPKVACSYLSIDAMDSSGEQHSQIEHSIFKRRLDADGKPILGDAPVKTEVLGDSSIGKMPAGAAGAENTTTKDKDHHQDGEIKNVNDTALAKPQCGSCYGAETSHLKCCNTCEEVQEAYRLKGWAVKDLSLIEQCAGQAEEMKAIFNEGCQIYGYMEVNRVSGSFHIAPGKSFTLNHVHVHDVQPYSSSQFNMTHNIRSLTFGENIPGKTNPIDGMDGVATVESTMFQYYLKIVPFTYEKKKEIILSNQFSTTRHQKAVGSYSGESGMPGVFFQYEISPIMIKYSEKSKSFGHFAVSVCAIIGGVFTVAGLIDSTIYKWAKLFKKLELGKLG</sequence>
<feature type="domain" description="Endoplasmic reticulum vesicle transporter C-terminal" evidence="9">
    <location>
        <begin position="174"/>
        <end position="389"/>
    </location>
</feature>
<comment type="subcellular location">
    <subcellularLocation>
        <location evidence="2">Endoplasmic reticulum-Golgi intermediate compartment membrane</location>
        <topology evidence="2">Multi-pass membrane protein</topology>
    </subcellularLocation>
    <subcellularLocation>
        <location evidence="1">Golgi apparatus</location>
        <location evidence="1">cis-Golgi network membrane</location>
        <topology evidence="1">Multi-pass membrane protein</topology>
    </subcellularLocation>
</comment>
<feature type="transmembrane region" description="Helical" evidence="8">
    <location>
        <begin position="367"/>
        <end position="388"/>
    </location>
</feature>